<organism evidence="9 10">
    <name type="scientific">Sporosarcina ureae</name>
    <dbReference type="NCBI Taxonomy" id="1571"/>
    <lineage>
        <taxon>Bacteria</taxon>
        <taxon>Bacillati</taxon>
        <taxon>Bacillota</taxon>
        <taxon>Bacilli</taxon>
        <taxon>Bacillales</taxon>
        <taxon>Caryophanaceae</taxon>
        <taxon>Sporosarcina</taxon>
    </lineage>
</organism>
<sequence length="173" mass="20254">MIRFIIPLIAILLFFLEPIFSLFSPIEINSELYITVPRFLMVYLIFIATYYNSKRAIIYGFVLGLLYDMYHIDIIGLYTFMYPLICYVAALVIRQIERHTVTVMVLSVVMIVLLELLSYFFASVIALTSIDFGEFFTSRLIPTMIANSLFIVMFGYMFKQITEKRFFQKQAGF</sequence>
<keyword evidence="4 8" id="KW-0812">Transmembrane</keyword>
<evidence type="ECO:0000256" key="2">
    <source>
        <dbReference type="ARBA" id="ARBA00007776"/>
    </source>
</evidence>
<evidence type="ECO:0000256" key="3">
    <source>
        <dbReference type="ARBA" id="ARBA00022475"/>
    </source>
</evidence>
<feature type="transmembrane region" description="Helical" evidence="8">
    <location>
        <begin position="31"/>
        <end position="51"/>
    </location>
</feature>
<dbReference type="EMBL" id="CP015108">
    <property type="protein sequence ID" value="ARF13088.1"/>
    <property type="molecule type" value="Genomic_DNA"/>
</dbReference>
<dbReference type="RefSeq" id="WP_029053691.1">
    <property type="nucleotide sequence ID" value="NZ_CP015108.1"/>
</dbReference>
<protein>
    <submittedName>
        <fullName evidence="9">Rod shape-determining protein MreD</fullName>
    </submittedName>
</protein>
<comment type="similarity">
    <text evidence="2">Belongs to the MreD family.</text>
</comment>
<evidence type="ECO:0000256" key="7">
    <source>
        <dbReference type="ARBA" id="ARBA00023136"/>
    </source>
</evidence>
<feature type="transmembrane region" description="Helical" evidence="8">
    <location>
        <begin position="140"/>
        <end position="158"/>
    </location>
</feature>
<evidence type="ECO:0000256" key="5">
    <source>
        <dbReference type="ARBA" id="ARBA00022960"/>
    </source>
</evidence>
<feature type="transmembrane region" description="Helical" evidence="8">
    <location>
        <begin position="78"/>
        <end position="96"/>
    </location>
</feature>
<gene>
    <name evidence="9" type="ORF">SporoS204_02175</name>
</gene>
<proteinExistence type="inferred from homology"/>
<dbReference type="InterPro" id="IPR007227">
    <property type="entry name" value="Cell_shape_determining_MreD"/>
</dbReference>
<evidence type="ECO:0000256" key="6">
    <source>
        <dbReference type="ARBA" id="ARBA00022989"/>
    </source>
</evidence>
<keyword evidence="7 8" id="KW-0472">Membrane</keyword>
<keyword evidence="3" id="KW-1003">Cell membrane</keyword>
<evidence type="ECO:0000313" key="9">
    <source>
        <dbReference type="EMBL" id="ARF13088.1"/>
    </source>
</evidence>
<dbReference type="Pfam" id="PF04093">
    <property type="entry name" value="MreD"/>
    <property type="match status" value="1"/>
</dbReference>
<keyword evidence="10" id="KW-1185">Reference proteome</keyword>
<feature type="transmembrane region" description="Helical" evidence="8">
    <location>
        <begin position="103"/>
        <end position="128"/>
    </location>
</feature>
<keyword evidence="6 8" id="KW-1133">Transmembrane helix</keyword>
<accession>A0ABN4YQS3</accession>
<dbReference type="NCBIfam" id="TIGR03426">
    <property type="entry name" value="shape_MreD"/>
    <property type="match status" value="1"/>
</dbReference>
<reference evidence="9 10" key="1">
    <citation type="submission" date="2016-04" db="EMBL/GenBank/DDBJ databases">
        <title>Comparative Genomics and Epigenetics of Sporosarcina ureae.</title>
        <authorList>
            <person name="Oliver A.S."/>
            <person name="Cooper K.K."/>
        </authorList>
    </citation>
    <scope>NUCLEOTIDE SEQUENCE [LARGE SCALE GENOMIC DNA]</scope>
    <source>
        <strain evidence="9 10">S204</strain>
    </source>
</reference>
<evidence type="ECO:0000256" key="4">
    <source>
        <dbReference type="ARBA" id="ARBA00022692"/>
    </source>
</evidence>
<comment type="subcellular location">
    <subcellularLocation>
        <location evidence="1">Cell membrane</location>
        <topology evidence="1">Multi-pass membrane protein</topology>
    </subcellularLocation>
</comment>
<evidence type="ECO:0000256" key="8">
    <source>
        <dbReference type="SAM" id="Phobius"/>
    </source>
</evidence>
<name>A0ABN4YQS3_SPOUR</name>
<evidence type="ECO:0000256" key="1">
    <source>
        <dbReference type="ARBA" id="ARBA00004651"/>
    </source>
</evidence>
<dbReference type="Proteomes" id="UP000192486">
    <property type="component" value="Chromosome"/>
</dbReference>
<keyword evidence="5" id="KW-0133">Cell shape</keyword>
<evidence type="ECO:0000313" key="10">
    <source>
        <dbReference type="Proteomes" id="UP000192486"/>
    </source>
</evidence>